<dbReference type="EMBL" id="ML976013">
    <property type="protein sequence ID" value="KAF1944960.1"/>
    <property type="molecule type" value="Genomic_DNA"/>
</dbReference>
<feature type="chain" id="PRO_5025686054" description="LicD/FKTN/FKRP nucleotidyltransferase domain-containing protein" evidence="6">
    <location>
        <begin position="26"/>
        <end position="384"/>
    </location>
</feature>
<accession>A0A6A5SYB5</accession>
<protein>
    <recommendedName>
        <fullName evidence="7">LicD/FKTN/FKRP nucleotidyltransferase domain-containing protein</fullName>
    </recommendedName>
</protein>
<evidence type="ECO:0000256" key="5">
    <source>
        <dbReference type="SAM" id="MobiDB-lite"/>
    </source>
</evidence>
<dbReference type="Pfam" id="PF04991">
    <property type="entry name" value="LicD"/>
    <property type="match status" value="1"/>
</dbReference>
<proteinExistence type="predicted"/>
<feature type="compositionally biased region" description="Basic and acidic residues" evidence="5">
    <location>
        <begin position="177"/>
        <end position="193"/>
    </location>
</feature>
<evidence type="ECO:0000313" key="9">
    <source>
        <dbReference type="Proteomes" id="UP000800038"/>
    </source>
</evidence>
<feature type="compositionally biased region" description="Gly residues" evidence="5">
    <location>
        <begin position="366"/>
        <end position="377"/>
    </location>
</feature>
<reference evidence="8" key="1">
    <citation type="journal article" date="2020" name="Stud. Mycol.">
        <title>101 Dothideomycetes genomes: a test case for predicting lifestyles and emergence of pathogens.</title>
        <authorList>
            <person name="Haridas S."/>
            <person name="Albert R."/>
            <person name="Binder M."/>
            <person name="Bloem J."/>
            <person name="Labutti K."/>
            <person name="Salamov A."/>
            <person name="Andreopoulos B."/>
            <person name="Baker S."/>
            <person name="Barry K."/>
            <person name="Bills G."/>
            <person name="Bluhm B."/>
            <person name="Cannon C."/>
            <person name="Castanera R."/>
            <person name="Culley D."/>
            <person name="Daum C."/>
            <person name="Ezra D."/>
            <person name="Gonzalez J."/>
            <person name="Henrissat B."/>
            <person name="Kuo A."/>
            <person name="Liang C."/>
            <person name="Lipzen A."/>
            <person name="Lutzoni F."/>
            <person name="Magnuson J."/>
            <person name="Mondo S."/>
            <person name="Nolan M."/>
            <person name="Ohm R."/>
            <person name="Pangilinan J."/>
            <person name="Park H.-J."/>
            <person name="Ramirez L."/>
            <person name="Alfaro M."/>
            <person name="Sun H."/>
            <person name="Tritt A."/>
            <person name="Yoshinaga Y."/>
            <person name="Zwiers L.-H."/>
            <person name="Turgeon B."/>
            <person name="Goodwin S."/>
            <person name="Spatafora J."/>
            <person name="Crous P."/>
            <person name="Grigoriev I."/>
        </authorList>
    </citation>
    <scope>NUCLEOTIDE SEQUENCE</scope>
    <source>
        <strain evidence="8">CBS 161.51</strain>
    </source>
</reference>
<comment type="subcellular location">
    <subcellularLocation>
        <location evidence="1">Membrane</location>
        <topology evidence="1">Single-pass membrane protein</topology>
    </subcellularLocation>
</comment>
<dbReference type="InterPro" id="IPR007074">
    <property type="entry name" value="LicD/FKTN/FKRP_NTP_transf"/>
</dbReference>
<dbReference type="InterPro" id="IPR009644">
    <property type="entry name" value="FKTN/MNN4/W02B3.4-1"/>
</dbReference>
<evidence type="ECO:0000256" key="6">
    <source>
        <dbReference type="SAM" id="SignalP"/>
    </source>
</evidence>
<dbReference type="GO" id="GO:0009100">
    <property type="term" value="P:glycoprotein metabolic process"/>
    <property type="evidence" value="ECO:0007669"/>
    <property type="project" value="UniProtKB-ARBA"/>
</dbReference>
<feature type="region of interest" description="Disordered" evidence="5">
    <location>
        <begin position="168"/>
        <end position="193"/>
    </location>
</feature>
<evidence type="ECO:0000256" key="2">
    <source>
        <dbReference type="ARBA" id="ARBA00022692"/>
    </source>
</evidence>
<evidence type="ECO:0000313" key="8">
    <source>
        <dbReference type="EMBL" id="KAF1944960.1"/>
    </source>
</evidence>
<evidence type="ECO:0000256" key="4">
    <source>
        <dbReference type="ARBA" id="ARBA00023136"/>
    </source>
</evidence>
<keyword evidence="9" id="KW-1185">Reference proteome</keyword>
<name>A0A6A5SYB5_9PLEO</name>
<dbReference type="PANTHER" id="PTHR15407">
    <property type="entry name" value="FUKUTIN-RELATED"/>
    <property type="match status" value="1"/>
</dbReference>
<keyword evidence="2" id="KW-0812">Transmembrane</keyword>
<organism evidence="8 9">
    <name type="scientific">Clathrospora elynae</name>
    <dbReference type="NCBI Taxonomy" id="706981"/>
    <lineage>
        <taxon>Eukaryota</taxon>
        <taxon>Fungi</taxon>
        <taxon>Dikarya</taxon>
        <taxon>Ascomycota</taxon>
        <taxon>Pezizomycotina</taxon>
        <taxon>Dothideomycetes</taxon>
        <taxon>Pleosporomycetidae</taxon>
        <taxon>Pleosporales</taxon>
        <taxon>Diademaceae</taxon>
        <taxon>Clathrospora</taxon>
    </lineage>
</organism>
<dbReference type="OrthoDB" id="444255at2759"/>
<feature type="signal peptide" evidence="6">
    <location>
        <begin position="1"/>
        <end position="25"/>
    </location>
</feature>
<keyword evidence="4" id="KW-0472">Membrane</keyword>
<dbReference type="GO" id="GO:0016020">
    <property type="term" value="C:membrane"/>
    <property type="evidence" value="ECO:0007669"/>
    <property type="project" value="UniProtKB-SubCell"/>
</dbReference>
<evidence type="ECO:0000256" key="1">
    <source>
        <dbReference type="ARBA" id="ARBA00004167"/>
    </source>
</evidence>
<keyword evidence="3" id="KW-1133">Transmembrane helix</keyword>
<evidence type="ECO:0000259" key="7">
    <source>
        <dbReference type="Pfam" id="PF04991"/>
    </source>
</evidence>
<dbReference type="AlphaFoldDB" id="A0A6A5SYB5"/>
<feature type="region of interest" description="Disordered" evidence="5">
    <location>
        <begin position="349"/>
        <end position="384"/>
    </location>
</feature>
<gene>
    <name evidence="8" type="ORF">EJ02DRAFT_432053</name>
</gene>
<evidence type="ECO:0000256" key="3">
    <source>
        <dbReference type="ARBA" id="ARBA00022989"/>
    </source>
</evidence>
<feature type="domain" description="LicD/FKTN/FKRP nucleotidyltransferase" evidence="7">
    <location>
        <begin position="103"/>
        <end position="152"/>
    </location>
</feature>
<dbReference type="PANTHER" id="PTHR15407:SF32">
    <property type="entry name" value="PROTEIN (MNN4), PUTATIVE (AFU_ORTHOLOGUE AFUA_1G03790)-RELATED"/>
    <property type="match status" value="1"/>
</dbReference>
<keyword evidence="6" id="KW-0732">Signal</keyword>
<dbReference type="Proteomes" id="UP000800038">
    <property type="component" value="Unassembled WGS sequence"/>
</dbReference>
<sequence length="384" mass="43097">MKLPAELHLLLTLALALALTQLTTCSPLRRRDAPFSELQGLTHLTHSFSNPEAISKPTKFFHESTFNAHYDGRFAGTELPFEARTWHLRLMLKAYTETMDRIGIKTWIMHGCLLGWWWNGGLMPWDKDVDVCVEEGGIGELAGWWNMTVHYFHAREFGLVDASTKWSNSGGGGAGGDGRKGGDGRGGRGQEKEKLWERALEEEVRANGKKYLLEVNPNYVNRSTADRWNVIDARWIDTSTGLYIDITTIHTAPTSSTPSEDEDEDEEDSGIKLYTKDQHAYLSSHLFPLRATNFESIPIHIPYAYEALLLEEYGSEALTETWYNGYGFDEQRKEWVKAPKTEWQRAYFRGKESKGGRGTGRISLAGKGGGGRKGNSGKGRKGSV</sequence>